<accession>A0A485ASL3</accession>
<sequence length="87" mass="10374">MTIRLRSTVFTEATQPERLARQWREVLDECRQSQAGAEERLRIALLNVDYVTSFELPFRLMLTRAPQLIAGMRDELRLNQKKCYFQR</sequence>
<reference evidence="1 2" key="1">
    <citation type="submission" date="2019-03" db="EMBL/GenBank/DDBJ databases">
        <authorList>
            <consortium name="Pathogen Informatics"/>
        </authorList>
    </citation>
    <scope>NUCLEOTIDE SEQUENCE [LARGE SCALE GENOMIC DNA]</scope>
    <source>
        <strain evidence="1 2">NCTC12993</strain>
    </source>
</reference>
<evidence type="ECO:0000313" key="1">
    <source>
        <dbReference type="EMBL" id="VFS64607.1"/>
    </source>
</evidence>
<dbReference type="Proteomes" id="UP000401081">
    <property type="component" value="Unassembled WGS sequence"/>
</dbReference>
<gene>
    <name evidence="1" type="ORF">NCTC12993_03302</name>
</gene>
<evidence type="ECO:0000313" key="2">
    <source>
        <dbReference type="Proteomes" id="UP000401081"/>
    </source>
</evidence>
<evidence type="ECO:0008006" key="3">
    <source>
        <dbReference type="Google" id="ProtNLM"/>
    </source>
</evidence>
<proteinExistence type="predicted"/>
<name>A0A485ASL3_KLUCR</name>
<organism evidence="1 2">
    <name type="scientific">Kluyvera cryocrescens</name>
    <name type="common">Kluyvera citrophila</name>
    <dbReference type="NCBI Taxonomy" id="580"/>
    <lineage>
        <taxon>Bacteria</taxon>
        <taxon>Pseudomonadati</taxon>
        <taxon>Pseudomonadota</taxon>
        <taxon>Gammaproteobacteria</taxon>
        <taxon>Enterobacterales</taxon>
        <taxon>Enterobacteriaceae</taxon>
        <taxon>Kluyvera</taxon>
    </lineage>
</organism>
<dbReference type="EMBL" id="CAADJD010000018">
    <property type="protein sequence ID" value="VFS64607.1"/>
    <property type="molecule type" value="Genomic_DNA"/>
</dbReference>
<protein>
    <recommendedName>
        <fullName evidence="3">DNA-binding protein</fullName>
    </recommendedName>
</protein>
<keyword evidence="2" id="KW-1185">Reference proteome</keyword>
<dbReference type="AlphaFoldDB" id="A0A485ASL3"/>